<dbReference type="SUPFAM" id="SSF54518">
    <property type="entry name" value="Tubby C-terminal domain-like"/>
    <property type="match status" value="1"/>
</dbReference>
<dbReference type="AlphaFoldDB" id="A0A4D6MVP6"/>
<dbReference type="Gramene" id="Vigun10g000700.1.v1.2">
    <property type="protein sequence ID" value="Vigun10g000700.1.v1.2"/>
    <property type="gene ID" value="Vigun10g000700.v1.2"/>
</dbReference>
<keyword evidence="2" id="KW-0648">Protein biosynthesis</keyword>
<dbReference type="Gene3D" id="2.40.160.200">
    <property type="entry name" value="LURP1-related"/>
    <property type="match status" value="1"/>
</dbReference>
<gene>
    <name evidence="2" type="ORF">DEO72_LG8g2730</name>
</gene>
<sequence length="214" mass="23639">MRKVHPGACVSETAWERSNSGVGGGGDGGDAVVLTVWKKSLLPNCHGFTVFDTNRGNLVFRVDNYIAGNKDHILLMDAAGTPLITIRRKRLSLGDTWLVFKGEDESLKPLFTARKNVSILNNSNNKCLAQLLSSSGTGNMKKEVAYEIEGCYARRCCTFYSKNRSKVAEIKMKEGEAGRVAFGADIFRLIVQPEMDTALAMAFLILLDHMFRSR</sequence>
<accession>A0A4D6MVP6</accession>
<dbReference type="PANTHER" id="PTHR31087:SF22">
    <property type="entry name" value="PROTEIN LURP-ONE-RELATED 8"/>
    <property type="match status" value="1"/>
</dbReference>
<proteinExistence type="inferred from homology"/>
<keyword evidence="3" id="KW-1185">Reference proteome</keyword>
<keyword evidence="2" id="KW-0396">Initiation factor</keyword>
<dbReference type="EMBL" id="CP039352">
    <property type="protein sequence ID" value="QCE04692.1"/>
    <property type="molecule type" value="Genomic_DNA"/>
</dbReference>
<dbReference type="PANTHER" id="PTHR31087">
    <property type="match status" value="1"/>
</dbReference>
<comment type="similarity">
    <text evidence="1">Belongs to the LOR family.</text>
</comment>
<reference evidence="2 3" key="1">
    <citation type="submission" date="2019-04" db="EMBL/GenBank/DDBJ databases">
        <title>An improved genome assembly and genetic linkage map for asparagus bean, Vigna unguiculata ssp. sesquipedialis.</title>
        <authorList>
            <person name="Xia Q."/>
            <person name="Zhang R."/>
            <person name="Dong Y."/>
        </authorList>
    </citation>
    <scope>NUCLEOTIDE SEQUENCE [LARGE SCALE GENOMIC DNA]</scope>
    <source>
        <tissue evidence="2">Leaf</tissue>
    </source>
</reference>
<evidence type="ECO:0000313" key="2">
    <source>
        <dbReference type="EMBL" id="QCE04692.1"/>
    </source>
</evidence>
<dbReference type="InterPro" id="IPR025659">
    <property type="entry name" value="Tubby-like_C"/>
</dbReference>
<dbReference type="Proteomes" id="UP000501690">
    <property type="component" value="Linkage Group LG8"/>
</dbReference>
<dbReference type="InterPro" id="IPR007612">
    <property type="entry name" value="LOR"/>
</dbReference>
<dbReference type="GO" id="GO:0003743">
    <property type="term" value="F:translation initiation factor activity"/>
    <property type="evidence" value="ECO:0007669"/>
    <property type="project" value="UniProtKB-KW"/>
</dbReference>
<name>A0A4D6MVP6_VIGUN</name>
<dbReference type="Pfam" id="PF04525">
    <property type="entry name" value="LOR"/>
    <property type="match status" value="1"/>
</dbReference>
<evidence type="ECO:0000313" key="3">
    <source>
        <dbReference type="Proteomes" id="UP000501690"/>
    </source>
</evidence>
<dbReference type="InterPro" id="IPR038595">
    <property type="entry name" value="LOR_sf"/>
</dbReference>
<protein>
    <submittedName>
        <fullName evidence="2">Translation initiation factor eIF-2B subunit alpha</fullName>
    </submittedName>
</protein>
<evidence type="ECO:0000256" key="1">
    <source>
        <dbReference type="ARBA" id="ARBA00005437"/>
    </source>
</evidence>
<dbReference type="OrthoDB" id="748129at2759"/>
<organism evidence="2 3">
    <name type="scientific">Vigna unguiculata</name>
    <name type="common">Cowpea</name>
    <dbReference type="NCBI Taxonomy" id="3917"/>
    <lineage>
        <taxon>Eukaryota</taxon>
        <taxon>Viridiplantae</taxon>
        <taxon>Streptophyta</taxon>
        <taxon>Embryophyta</taxon>
        <taxon>Tracheophyta</taxon>
        <taxon>Spermatophyta</taxon>
        <taxon>Magnoliopsida</taxon>
        <taxon>eudicotyledons</taxon>
        <taxon>Gunneridae</taxon>
        <taxon>Pentapetalae</taxon>
        <taxon>rosids</taxon>
        <taxon>fabids</taxon>
        <taxon>Fabales</taxon>
        <taxon>Fabaceae</taxon>
        <taxon>Papilionoideae</taxon>
        <taxon>50 kb inversion clade</taxon>
        <taxon>NPAAA clade</taxon>
        <taxon>indigoferoid/millettioid clade</taxon>
        <taxon>Phaseoleae</taxon>
        <taxon>Vigna</taxon>
    </lineage>
</organism>